<organism evidence="8 9">
    <name type="scientific">Phytophthora sojae (strain P6497)</name>
    <name type="common">Soybean stem and root rot agent</name>
    <name type="synonym">Phytophthora megasperma f. sp. glycines</name>
    <dbReference type="NCBI Taxonomy" id="1094619"/>
    <lineage>
        <taxon>Eukaryota</taxon>
        <taxon>Sar</taxon>
        <taxon>Stramenopiles</taxon>
        <taxon>Oomycota</taxon>
        <taxon>Peronosporomycetes</taxon>
        <taxon>Peronosporales</taxon>
        <taxon>Peronosporaceae</taxon>
        <taxon>Phytophthora</taxon>
    </lineage>
</organism>
<keyword evidence="5 6" id="KW-0472">Membrane</keyword>
<keyword evidence="2" id="KW-0813">Transport</keyword>
<evidence type="ECO:0000256" key="6">
    <source>
        <dbReference type="SAM" id="Phobius"/>
    </source>
</evidence>
<feature type="domain" description="ABC-2 type transporter transmembrane" evidence="7">
    <location>
        <begin position="31"/>
        <end position="128"/>
    </location>
</feature>
<evidence type="ECO:0000256" key="2">
    <source>
        <dbReference type="ARBA" id="ARBA00022448"/>
    </source>
</evidence>
<dbReference type="InParanoid" id="G4ZFD7"/>
<dbReference type="InterPro" id="IPR013525">
    <property type="entry name" value="ABC2_TM"/>
</dbReference>
<keyword evidence="4 6" id="KW-1133">Transmembrane helix</keyword>
<dbReference type="GeneID" id="20657562"/>
<dbReference type="Pfam" id="PF01061">
    <property type="entry name" value="ABC2_membrane"/>
    <property type="match status" value="1"/>
</dbReference>
<gene>
    <name evidence="8" type="ORF">PHYSODRAFT_498440</name>
</gene>
<protein>
    <recommendedName>
        <fullName evidence="7">ABC-2 type transporter transmembrane domain-containing protein</fullName>
    </recommendedName>
</protein>
<keyword evidence="9" id="KW-1185">Reference proteome</keyword>
<evidence type="ECO:0000313" key="8">
    <source>
        <dbReference type="EMBL" id="EGZ17026.1"/>
    </source>
</evidence>
<dbReference type="AlphaFoldDB" id="G4ZFD7"/>
<dbReference type="GO" id="GO:0140359">
    <property type="term" value="F:ABC-type transporter activity"/>
    <property type="evidence" value="ECO:0007669"/>
    <property type="project" value="InterPro"/>
</dbReference>
<feature type="transmembrane region" description="Helical" evidence="6">
    <location>
        <begin position="56"/>
        <end position="77"/>
    </location>
</feature>
<comment type="subcellular location">
    <subcellularLocation>
        <location evidence="1">Membrane</location>
        <topology evidence="1">Multi-pass membrane protein</topology>
    </subcellularLocation>
</comment>
<reference evidence="8 9" key="1">
    <citation type="journal article" date="2006" name="Science">
        <title>Phytophthora genome sequences uncover evolutionary origins and mechanisms of pathogenesis.</title>
        <authorList>
            <person name="Tyler B.M."/>
            <person name="Tripathy S."/>
            <person name="Zhang X."/>
            <person name="Dehal P."/>
            <person name="Jiang R.H."/>
            <person name="Aerts A."/>
            <person name="Arredondo F.D."/>
            <person name="Baxter L."/>
            <person name="Bensasson D."/>
            <person name="Beynon J.L."/>
            <person name="Chapman J."/>
            <person name="Damasceno C.M."/>
            <person name="Dorrance A.E."/>
            <person name="Dou D."/>
            <person name="Dickerman A.W."/>
            <person name="Dubchak I.L."/>
            <person name="Garbelotto M."/>
            <person name="Gijzen M."/>
            <person name="Gordon S.G."/>
            <person name="Govers F."/>
            <person name="Grunwald N.J."/>
            <person name="Huang W."/>
            <person name="Ivors K.L."/>
            <person name="Jones R.W."/>
            <person name="Kamoun S."/>
            <person name="Krampis K."/>
            <person name="Lamour K.H."/>
            <person name="Lee M.K."/>
            <person name="McDonald W.H."/>
            <person name="Medina M."/>
            <person name="Meijer H.J."/>
            <person name="Nordberg E.K."/>
            <person name="Maclean D.J."/>
            <person name="Ospina-Giraldo M.D."/>
            <person name="Morris P.F."/>
            <person name="Phuntumart V."/>
            <person name="Putnam N.H."/>
            <person name="Rash S."/>
            <person name="Rose J.K."/>
            <person name="Sakihama Y."/>
            <person name="Salamov A.A."/>
            <person name="Savidor A."/>
            <person name="Scheuring C.F."/>
            <person name="Smith B.M."/>
            <person name="Sobral B.W."/>
            <person name="Terry A."/>
            <person name="Torto-Alalibo T.A."/>
            <person name="Win J."/>
            <person name="Xu Z."/>
            <person name="Zhang H."/>
            <person name="Grigoriev I.V."/>
            <person name="Rokhsar D.S."/>
            <person name="Boore J.L."/>
        </authorList>
    </citation>
    <scope>NUCLEOTIDE SEQUENCE [LARGE SCALE GENOMIC DNA]</scope>
    <source>
        <strain evidence="8 9">P6497</strain>
    </source>
</reference>
<evidence type="ECO:0000259" key="7">
    <source>
        <dbReference type="Pfam" id="PF01061"/>
    </source>
</evidence>
<evidence type="ECO:0000256" key="4">
    <source>
        <dbReference type="ARBA" id="ARBA00022989"/>
    </source>
</evidence>
<evidence type="ECO:0000256" key="3">
    <source>
        <dbReference type="ARBA" id="ARBA00022692"/>
    </source>
</evidence>
<name>G4ZFD7_PHYSP</name>
<dbReference type="RefSeq" id="XP_009526084.1">
    <property type="nucleotide sequence ID" value="XM_009527789.1"/>
</dbReference>
<dbReference type="Proteomes" id="UP000002640">
    <property type="component" value="Unassembled WGS sequence"/>
</dbReference>
<proteinExistence type="predicted"/>
<keyword evidence="3 6" id="KW-0812">Transmembrane</keyword>
<dbReference type="GO" id="GO:0016020">
    <property type="term" value="C:membrane"/>
    <property type="evidence" value="ECO:0007669"/>
    <property type="project" value="UniProtKB-SubCell"/>
</dbReference>
<dbReference type="KEGG" id="psoj:PHYSODRAFT_498440"/>
<evidence type="ECO:0000256" key="5">
    <source>
        <dbReference type="ARBA" id="ARBA00023136"/>
    </source>
</evidence>
<feature type="transmembrane region" description="Helical" evidence="6">
    <location>
        <begin position="32"/>
        <end position="50"/>
    </location>
</feature>
<sequence>FFFMVVSQTMITANGQFSSVPLELTLIARDELPMQILLPMVFFLPVYFMIDIGHGALVYVYQQVMVILVHSAAVGYGYMISCICRRADITPIIGIVLRMPMVLLAGLLINSEDIPVCLIWLEYLSPLWPSQEHKC</sequence>
<dbReference type="EMBL" id="JH159154">
    <property type="protein sequence ID" value="EGZ17026.1"/>
    <property type="molecule type" value="Genomic_DNA"/>
</dbReference>
<evidence type="ECO:0000313" key="9">
    <source>
        <dbReference type="Proteomes" id="UP000002640"/>
    </source>
</evidence>
<feature type="transmembrane region" description="Helical" evidence="6">
    <location>
        <begin position="89"/>
        <end position="109"/>
    </location>
</feature>
<evidence type="ECO:0000256" key="1">
    <source>
        <dbReference type="ARBA" id="ARBA00004141"/>
    </source>
</evidence>
<accession>G4ZFD7</accession>
<dbReference type="STRING" id="1094619.G4ZFD7"/>
<dbReference type="PANTHER" id="PTHR19241">
    <property type="entry name" value="ATP-BINDING CASSETTE TRANSPORTER"/>
    <property type="match status" value="1"/>
</dbReference>
<feature type="non-terminal residue" evidence="8">
    <location>
        <position position="1"/>
    </location>
</feature>